<dbReference type="GO" id="GO:0051453">
    <property type="term" value="P:regulation of intracellular pH"/>
    <property type="evidence" value="ECO:0007669"/>
    <property type="project" value="TreeGrafter"/>
</dbReference>
<dbReference type="AlphaFoldDB" id="A0A8J6B1S0"/>
<feature type="transmembrane region" description="Helical" evidence="13">
    <location>
        <begin position="135"/>
        <end position="155"/>
    </location>
</feature>
<feature type="transmembrane region" description="Helical" evidence="13">
    <location>
        <begin position="6"/>
        <end position="26"/>
    </location>
</feature>
<dbReference type="InterPro" id="IPR006153">
    <property type="entry name" value="Cation/H_exchanger_TM"/>
</dbReference>
<keyword evidence="6" id="KW-0333">Golgi apparatus</keyword>
<keyword evidence="2 11" id="KW-0813">Transport</keyword>
<dbReference type="EMBL" id="JAHDYR010000038">
    <property type="protein sequence ID" value="KAG9392434.1"/>
    <property type="molecule type" value="Genomic_DNA"/>
</dbReference>
<keyword evidence="10 11" id="KW-0739">Sodium transport</keyword>
<name>A0A8J6B1S0_9EUKA</name>
<feature type="compositionally biased region" description="Basic and acidic residues" evidence="12">
    <location>
        <begin position="560"/>
        <end position="572"/>
    </location>
</feature>
<dbReference type="PANTHER" id="PTHR10110:SF191">
    <property type="entry name" value="SODIUM_HYDROGEN EXCHANGER 8"/>
    <property type="match status" value="1"/>
</dbReference>
<sequence>MKNESILVSLFCLGFLIMVCCIYFIVDLLRVHWIPESLILIAFGAIVGGVFELVDHKDMYNVLQAFSPEVFFLILLPVIIFESAWSMDKVHFIKNLGTICVYAFIGTLISVAVVGGGLWGAGQVNLTAETTVADAFAFGSLISAVDPVATLAIFSQLNVSPLLYMIVFGESVLNDAVSVVLFRAMSDFDSDHTIQSLLMIPVEFCIVAAGSVAVGAITALLAAIILRTFDMRHAKPMEIAVILCCSGISYFTAEAMHLSGIMALLSVAILASHYAQPSMSEESRLTVKAGLRTASFIAESATFFYLGTSLFSFKHVVDRDQVTFTVFTFALSLVGRLLNVFPLTFIVNRFRSYPIPYHYAIVQWFSGLRGAVAFALVLTMEGESADLFMTTTLAMIIATIALFGTGTIPLLKVLKVDKLTVLPHEKLLQRAFSEHLPSFINRTLTAIGIFADVRTIEEIDERYHRPSLLEKLDDRFLMPVLTNEVPMTTVVKHLKAKIMGDRDDEEKGANEEAETKRLAPFMAKLVTEPVMIPLSMGSITQARHIGLMWKAKAMKRAATRHDEFKDGDDKAETGAGADAHTELEGGLQVDPPTSADASSEDIAAVSGSSTDAEGDNAV</sequence>
<feature type="transmembrane region" description="Helical" evidence="13">
    <location>
        <begin position="99"/>
        <end position="120"/>
    </location>
</feature>
<comment type="subcellular location">
    <subcellularLocation>
        <location evidence="1">Golgi apparatus membrane</location>
        <topology evidence="1">Multi-pass membrane protein</topology>
    </subcellularLocation>
</comment>
<dbReference type="Proteomes" id="UP000717585">
    <property type="component" value="Unassembled WGS sequence"/>
</dbReference>
<evidence type="ECO:0000313" key="16">
    <source>
        <dbReference type="Proteomes" id="UP000717585"/>
    </source>
</evidence>
<keyword evidence="7" id="KW-0915">Sodium</keyword>
<keyword evidence="4 11" id="KW-0812">Transmembrane</keyword>
<evidence type="ECO:0000256" key="2">
    <source>
        <dbReference type="ARBA" id="ARBA00022448"/>
    </source>
</evidence>
<dbReference type="NCBIfam" id="TIGR00840">
    <property type="entry name" value="b_cpa1"/>
    <property type="match status" value="1"/>
</dbReference>
<keyword evidence="8 11" id="KW-0406">Ion transport</keyword>
<feature type="transmembrane region" description="Helical" evidence="13">
    <location>
        <begin position="197"/>
        <end position="224"/>
    </location>
</feature>
<evidence type="ECO:0000256" key="6">
    <source>
        <dbReference type="ARBA" id="ARBA00023034"/>
    </source>
</evidence>
<dbReference type="GO" id="GO:0098719">
    <property type="term" value="P:sodium ion import across plasma membrane"/>
    <property type="evidence" value="ECO:0007669"/>
    <property type="project" value="TreeGrafter"/>
</dbReference>
<evidence type="ECO:0000256" key="1">
    <source>
        <dbReference type="ARBA" id="ARBA00004653"/>
    </source>
</evidence>
<feature type="transmembrane region" description="Helical" evidence="13">
    <location>
        <begin position="258"/>
        <end position="275"/>
    </location>
</feature>
<feature type="transmembrane region" description="Helical" evidence="13">
    <location>
        <begin position="38"/>
        <end position="54"/>
    </location>
</feature>
<evidence type="ECO:0000256" key="10">
    <source>
        <dbReference type="ARBA" id="ARBA00023201"/>
    </source>
</evidence>
<evidence type="ECO:0000256" key="5">
    <source>
        <dbReference type="ARBA" id="ARBA00022989"/>
    </source>
</evidence>
<protein>
    <recommendedName>
        <fullName evidence="11">Sodium/hydrogen exchanger</fullName>
    </recommendedName>
</protein>
<organism evidence="15 16">
    <name type="scientific">Carpediemonas membranifera</name>
    <dbReference type="NCBI Taxonomy" id="201153"/>
    <lineage>
        <taxon>Eukaryota</taxon>
        <taxon>Metamonada</taxon>
        <taxon>Carpediemonas-like organisms</taxon>
        <taxon>Carpediemonas</taxon>
    </lineage>
</organism>
<feature type="domain" description="Cation/H+ exchanger transmembrane" evidence="14">
    <location>
        <begin position="17"/>
        <end position="412"/>
    </location>
</feature>
<feature type="transmembrane region" description="Helical" evidence="13">
    <location>
        <begin position="296"/>
        <end position="316"/>
    </location>
</feature>
<dbReference type="GO" id="GO:0005886">
    <property type="term" value="C:plasma membrane"/>
    <property type="evidence" value="ECO:0007669"/>
    <property type="project" value="TreeGrafter"/>
</dbReference>
<keyword evidence="9 13" id="KW-0472">Membrane</keyword>
<accession>A0A8J6B1S0</accession>
<feature type="transmembrane region" description="Helical" evidence="13">
    <location>
        <begin position="392"/>
        <end position="411"/>
    </location>
</feature>
<evidence type="ECO:0000256" key="11">
    <source>
        <dbReference type="RuleBase" id="RU003722"/>
    </source>
</evidence>
<evidence type="ECO:0000256" key="12">
    <source>
        <dbReference type="SAM" id="MobiDB-lite"/>
    </source>
</evidence>
<gene>
    <name evidence="15" type="ORF">J8273_5424</name>
</gene>
<evidence type="ECO:0000256" key="13">
    <source>
        <dbReference type="SAM" id="Phobius"/>
    </source>
</evidence>
<evidence type="ECO:0000313" key="15">
    <source>
        <dbReference type="EMBL" id="KAG9392434.1"/>
    </source>
</evidence>
<feature type="transmembrane region" description="Helical" evidence="13">
    <location>
        <begin position="359"/>
        <end position="380"/>
    </location>
</feature>
<keyword evidence="3 11" id="KW-0050">Antiport</keyword>
<dbReference type="InterPro" id="IPR004709">
    <property type="entry name" value="NaH_exchanger"/>
</dbReference>
<dbReference type="PANTHER" id="PTHR10110">
    <property type="entry name" value="SODIUM/HYDROGEN EXCHANGER"/>
    <property type="match status" value="1"/>
</dbReference>
<dbReference type="Pfam" id="PF00999">
    <property type="entry name" value="Na_H_Exchanger"/>
    <property type="match status" value="1"/>
</dbReference>
<dbReference type="GO" id="GO:0015385">
    <property type="term" value="F:sodium:proton antiporter activity"/>
    <property type="evidence" value="ECO:0007669"/>
    <property type="project" value="InterPro"/>
</dbReference>
<keyword evidence="5 13" id="KW-1133">Transmembrane helix</keyword>
<proteinExistence type="inferred from homology"/>
<feature type="transmembrane region" description="Helical" evidence="13">
    <location>
        <begin position="162"/>
        <end position="185"/>
    </location>
</feature>
<dbReference type="Gene3D" id="6.10.140.1330">
    <property type="match status" value="1"/>
</dbReference>
<evidence type="ECO:0000256" key="9">
    <source>
        <dbReference type="ARBA" id="ARBA00023136"/>
    </source>
</evidence>
<evidence type="ECO:0000256" key="7">
    <source>
        <dbReference type="ARBA" id="ARBA00023053"/>
    </source>
</evidence>
<comment type="similarity">
    <text evidence="11">Belongs to the monovalent cation:proton antiporter 1 (CPA1) transporter (TC 2.A.36) family.</text>
</comment>
<dbReference type="GO" id="GO:0000139">
    <property type="term" value="C:Golgi membrane"/>
    <property type="evidence" value="ECO:0007669"/>
    <property type="project" value="UniProtKB-SubCell"/>
</dbReference>
<comment type="caution">
    <text evidence="15">The sequence shown here is derived from an EMBL/GenBank/DDBJ whole genome shotgun (WGS) entry which is preliminary data.</text>
</comment>
<evidence type="ECO:0000256" key="8">
    <source>
        <dbReference type="ARBA" id="ARBA00023065"/>
    </source>
</evidence>
<evidence type="ECO:0000256" key="3">
    <source>
        <dbReference type="ARBA" id="ARBA00022449"/>
    </source>
</evidence>
<reference evidence="15" key="1">
    <citation type="submission" date="2021-05" db="EMBL/GenBank/DDBJ databases">
        <title>A free-living protist that lacks canonical eukaryotic 1 DNA replication and segregation systems.</title>
        <authorList>
            <person name="Salas-Leiva D.E."/>
            <person name="Tromer E.C."/>
            <person name="Curtis B.A."/>
            <person name="Jerlstrom-Hultqvist J."/>
            <person name="Kolisko M."/>
            <person name="Yi Z."/>
            <person name="Salas-Leiva J.S."/>
            <person name="Gallot-Lavallee L."/>
            <person name="Kops G.J.P.L."/>
            <person name="Archibald J.M."/>
            <person name="Simpson A.G.B."/>
            <person name="Roger A.J."/>
        </authorList>
    </citation>
    <scope>NUCLEOTIDE SEQUENCE</scope>
    <source>
        <strain evidence="15">BICM</strain>
    </source>
</reference>
<feature type="transmembrane region" description="Helical" evidence="13">
    <location>
        <begin position="322"/>
        <end position="347"/>
    </location>
</feature>
<keyword evidence="16" id="KW-1185">Reference proteome</keyword>
<dbReference type="OrthoDB" id="196264at2759"/>
<feature type="region of interest" description="Disordered" evidence="12">
    <location>
        <begin position="560"/>
        <end position="618"/>
    </location>
</feature>
<dbReference type="PRINTS" id="PR01084">
    <property type="entry name" value="NAHEXCHNGR"/>
</dbReference>
<evidence type="ECO:0000259" key="14">
    <source>
        <dbReference type="Pfam" id="PF00999"/>
    </source>
</evidence>
<dbReference type="InterPro" id="IPR018422">
    <property type="entry name" value="Cation/H_exchanger_CPA1"/>
</dbReference>
<feature type="transmembrane region" description="Helical" evidence="13">
    <location>
        <begin position="66"/>
        <end position="87"/>
    </location>
</feature>
<dbReference type="GO" id="GO:0015386">
    <property type="term" value="F:potassium:proton antiporter activity"/>
    <property type="evidence" value="ECO:0007669"/>
    <property type="project" value="TreeGrafter"/>
</dbReference>
<evidence type="ECO:0000256" key="4">
    <source>
        <dbReference type="ARBA" id="ARBA00022692"/>
    </source>
</evidence>